<dbReference type="InterPro" id="IPR011991">
    <property type="entry name" value="ArsR-like_HTH"/>
</dbReference>
<dbReference type="SUPFAM" id="SSF46785">
    <property type="entry name" value="Winged helix' DNA-binding domain"/>
    <property type="match status" value="1"/>
</dbReference>
<dbReference type="Gene3D" id="1.10.10.10">
    <property type="entry name" value="Winged helix-like DNA-binding domain superfamily/Winged helix DNA-binding domain"/>
    <property type="match status" value="1"/>
</dbReference>
<keyword evidence="2" id="KW-1185">Reference proteome</keyword>
<protein>
    <recommendedName>
        <fullName evidence="3">Transcriptional regulator</fullName>
    </recommendedName>
</protein>
<organism evidence="1 2">
    <name type="scientific">Halarchaeum salinum</name>
    <dbReference type="NCBI Taxonomy" id="489912"/>
    <lineage>
        <taxon>Archaea</taxon>
        <taxon>Methanobacteriati</taxon>
        <taxon>Methanobacteriota</taxon>
        <taxon>Stenosarchaea group</taxon>
        <taxon>Halobacteria</taxon>
        <taxon>Halobacteriales</taxon>
        <taxon>Halobacteriaceae</taxon>
    </lineage>
</organism>
<dbReference type="EMBL" id="BAAABL010000039">
    <property type="protein sequence ID" value="GAA0297640.1"/>
    <property type="molecule type" value="Genomic_DNA"/>
</dbReference>
<dbReference type="Pfam" id="PF25212">
    <property type="entry name" value="HVO_A0114"/>
    <property type="match status" value="1"/>
</dbReference>
<sequence>MSTNTLHITVESTSDFFDAALADVRQLEADADLDDEYVLSLPDEQALERVLNAKNLTLLRTIADEQPESIREIARQVDRDVKNVSTALAELEELGLVRFEQDGRAKQPVVWYDHLEIDVSLSTLSGTSDTAPA</sequence>
<proteinExistence type="predicted"/>
<name>A0AAV3S7C5_9EURY</name>
<dbReference type="Proteomes" id="UP001500837">
    <property type="component" value="Unassembled WGS sequence"/>
</dbReference>
<dbReference type="AlphaFoldDB" id="A0AAV3S7C5"/>
<dbReference type="InterPro" id="IPR036388">
    <property type="entry name" value="WH-like_DNA-bd_sf"/>
</dbReference>
<dbReference type="RefSeq" id="WP_211312519.1">
    <property type="nucleotide sequence ID" value="NZ_BAAABL010000039.1"/>
</dbReference>
<comment type="caution">
    <text evidence="1">The sequence shown here is derived from an EMBL/GenBank/DDBJ whole genome shotgun (WGS) entry which is preliminary data.</text>
</comment>
<evidence type="ECO:0008006" key="3">
    <source>
        <dbReference type="Google" id="ProtNLM"/>
    </source>
</evidence>
<evidence type="ECO:0000313" key="1">
    <source>
        <dbReference type="EMBL" id="GAA0297640.1"/>
    </source>
</evidence>
<accession>A0AAV3S7C5</accession>
<gene>
    <name evidence="1" type="ORF">GCM10009066_09910</name>
</gene>
<evidence type="ECO:0000313" key="2">
    <source>
        <dbReference type="Proteomes" id="UP001500837"/>
    </source>
</evidence>
<reference evidence="1 2" key="1">
    <citation type="journal article" date="2019" name="Int. J. Syst. Evol. Microbiol.">
        <title>The Global Catalogue of Microorganisms (GCM) 10K type strain sequencing project: providing services to taxonomists for standard genome sequencing and annotation.</title>
        <authorList>
            <consortium name="The Broad Institute Genomics Platform"/>
            <consortium name="The Broad Institute Genome Sequencing Center for Infectious Disease"/>
            <person name="Wu L."/>
            <person name="Ma J."/>
        </authorList>
    </citation>
    <scope>NUCLEOTIDE SEQUENCE [LARGE SCALE GENOMIC DNA]</scope>
    <source>
        <strain evidence="1 2">JCM 16330</strain>
    </source>
</reference>
<dbReference type="CDD" id="cd00090">
    <property type="entry name" value="HTH_ARSR"/>
    <property type="match status" value="1"/>
</dbReference>
<dbReference type="InterPro" id="IPR036390">
    <property type="entry name" value="WH_DNA-bd_sf"/>
</dbReference>